<feature type="signal peptide" evidence="13">
    <location>
        <begin position="1"/>
        <end position="20"/>
    </location>
</feature>
<keyword evidence="12" id="KW-1133">Transmembrane helix</keyword>
<dbReference type="PANTHER" id="PTHR11596:SF5">
    <property type="entry name" value="ALKALINE PHOSPHATASE"/>
    <property type="match status" value="1"/>
</dbReference>
<evidence type="ECO:0000313" key="14">
    <source>
        <dbReference type="EMBL" id="VDL62477.1"/>
    </source>
</evidence>
<comment type="cofactor">
    <cofactor evidence="9">
        <name>Mg(2+)</name>
        <dbReference type="ChEBI" id="CHEBI:18420"/>
    </cofactor>
    <text evidence="9">Binds 1 Mg(2+) ion.</text>
</comment>
<feature type="binding site" evidence="9">
    <location>
        <position position="337"/>
    </location>
    <ligand>
        <name>Zn(2+)</name>
        <dbReference type="ChEBI" id="CHEBI:29105"/>
        <label>2</label>
    </ligand>
</feature>
<name>A0A158QWG7_NIPBR</name>
<protein>
    <recommendedName>
        <fullName evidence="2 11">Alkaline phosphatase</fullName>
        <ecNumber evidence="2 11">3.1.3.1</ecNumber>
    </recommendedName>
</protein>
<evidence type="ECO:0000256" key="9">
    <source>
        <dbReference type="PIRSR" id="PIRSR601952-2"/>
    </source>
</evidence>
<feature type="binding site" evidence="9">
    <location>
        <position position="336"/>
    </location>
    <ligand>
        <name>Zn(2+)</name>
        <dbReference type="ChEBI" id="CHEBI:29105"/>
        <label>2</label>
    </ligand>
</feature>
<evidence type="ECO:0000256" key="5">
    <source>
        <dbReference type="ARBA" id="ARBA00022801"/>
    </source>
</evidence>
<dbReference type="Gene3D" id="3.40.720.10">
    <property type="entry name" value="Alkaline Phosphatase, subunit A"/>
    <property type="match status" value="2"/>
</dbReference>
<dbReference type="EMBL" id="UYSL01000046">
    <property type="protein sequence ID" value="VDL62477.1"/>
    <property type="molecule type" value="Genomic_DNA"/>
</dbReference>
<dbReference type="SUPFAM" id="SSF53649">
    <property type="entry name" value="Alkaline phosphatase-like"/>
    <property type="match status" value="1"/>
</dbReference>
<comment type="similarity">
    <text evidence="1 10">Belongs to the alkaline phosphatase family.</text>
</comment>
<dbReference type="PRINTS" id="PR00113">
    <property type="entry name" value="ALKPHPHTASE"/>
</dbReference>
<dbReference type="STRING" id="27835.A0A158QWG7"/>
<dbReference type="InterPro" id="IPR018299">
    <property type="entry name" value="Alkaline_phosphatase_AS"/>
</dbReference>
<feature type="binding site" evidence="9">
    <location>
        <position position="64"/>
    </location>
    <ligand>
        <name>Zn(2+)</name>
        <dbReference type="ChEBI" id="CHEBI:29105"/>
        <label>2</label>
    </ligand>
</feature>
<dbReference type="OMA" id="MAEHINQ"/>
<evidence type="ECO:0000256" key="3">
    <source>
        <dbReference type="ARBA" id="ARBA00022553"/>
    </source>
</evidence>
<keyword evidence="13" id="KW-0732">Signal</keyword>
<keyword evidence="12" id="KW-0472">Membrane</keyword>
<feature type="binding site" evidence="9">
    <location>
        <position position="290"/>
    </location>
    <ligand>
        <name>Mg(2+)</name>
        <dbReference type="ChEBI" id="CHEBI:18420"/>
    </ligand>
</feature>
<evidence type="ECO:0000256" key="2">
    <source>
        <dbReference type="ARBA" id="ARBA00012647"/>
    </source>
</evidence>
<reference evidence="16" key="1">
    <citation type="submission" date="2016-04" db="UniProtKB">
        <authorList>
            <consortium name="WormBaseParasite"/>
        </authorList>
    </citation>
    <scope>IDENTIFICATION</scope>
</reference>
<evidence type="ECO:0000256" key="13">
    <source>
        <dbReference type="SAM" id="SignalP"/>
    </source>
</evidence>
<evidence type="ECO:0000256" key="12">
    <source>
        <dbReference type="SAM" id="Phobius"/>
    </source>
</evidence>
<evidence type="ECO:0000256" key="11">
    <source>
        <dbReference type="RuleBase" id="RU003947"/>
    </source>
</evidence>
<dbReference type="Pfam" id="PF00245">
    <property type="entry name" value="Alk_phosphatase"/>
    <property type="match status" value="1"/>
</dbReference>
<dbReference type="WBParaSite" id="NBR_0000016501-mRNA-1">
    <property type="protein sequence ID" value="NBR_0000016501-mRNA-1"/>
    <property type="gene ID" value="NBR_0000016501"/>
</dbReference>
<dbReference type="Proteomes" id="UP000271162">
    <property type="component" value="Unassembled WGS sequence"/>
</dbReference>
<reference evidence="14 15" key="2">
    <citation type="submission" date="2018-11" db="EMBL/GenBank/DDBJ databases">
        <authorList>
            <consortium name="Pathogen Informatics"/>
        </authorList>
    </citation>
    <scope>NUCLEOTIDE SEQUENCE [LARGE SCALE GENOMIC DNA]</scope>
</reference>
<keyword evidence="7 9" id="KW-0460">Magnesium</keyword>
<gene>
    <name evidence="14" type="ORF">NBR_LOCUS166</name>
</gene>
<evidence type="ECO:0000256" key="6">
    <source>
        <dbReference type="ARBA" id="ARBA00022833"/>
    </source>
</evidence>
<accession>A0A158QWG7</accession>
<keyword evidence="12" id="KW-0812">Transmembrane</keyword>
<feature type="chain" id="PRO_5043135607" description="Alkaline phosphatase" evidence="13">
    <location>
        <begin position="21"/>
        <end position="535"/>
    </location>
</feature>
<dbReference type="InterPro" id="IPR001952">
    <property type="entry name" value="Alkaline_phosphatase"/>
</dbReference>
<dbReference type="PANTHER" id="PTHR11596">
    <property type="entry name" value="ALKALINE PHOSPHATASE"/>
    <property type="match status" value="1"/>
</dbReference>
<feature type="binding site" evidence="9">
    <location>
        <position position="175"/>
    </location>
    <ligand>
        <name>Mg(2+)</name>
        <dbReference type="ChEBI" id="CHEBI:18420"/>
    </ligand>
</feature>
<feature type="binding site" evidence="9">
    <location>
        <position position="299"/>
    </location>
    <ligand>
        <name>Zn(2+)</name>
        <dbReference type="ChEBI" id="CHEBI:29105"/>
        <label>2</label>
    </ligand>
</feature>
<evidence type="ECO:0000256" key="8">
    <source>
        <dbReference type="PIRSR" id="PIRSR601952-1"/>
    </source>
</evidence>
<keyword evidence="15" id="KW-1185">Reference proteome</keyword>
<dbReference type="PROSITE" id="PS00123">
    <property type="entry name" value="ALKALINE_PHOSPHATASE"/>
    <property type="match status" value="1"/>
</dbReference>
<feature type="active site" description="Phosphoserine intermediate" evidence="8">
    <location>
        <position position="114"/>
    </location>
</feature>
<evidence type="ECO:0000256" key="10">
    <source>
        <dbReference type="RuleBase" id="RU003946"/>
    </source>
</evidence>
<proteinExistence type="inferred from homology"/>
<dbReference type="GO" id="GO:0046872">
    <property type="term" value="F:metal ion binding"/>
    <property type="evidence" value="ECO:0007669"/>
    <property type="project" value="UniProtKB-KW"/>
</dbReference>
<dbReference type="InterPro" id="IPR017850">
    <property type="entry name" value="Alkaline_phosphatase_core_sf"/>
</dbReference>
<evidence type="ECO:0000256" key="1">
    <source>
        <dbReference type="ARBA" id="ARBA00005984"/>
    </source>
</evidence>
<evidence type="ECO:0000256" key="4">
    <source>
        <dbReference type="ARBA" id="ARBA00022723"/>
    </source>
</evidence>
<dbReference type="EC" id="3.1.3.1" evidence="2 11"/>
<dbReference type="CDD" id="cd16012">
    <property type="entry name" value="ALP"/>
    <property type="match status" value="1"/>
</dbReference>
<sequence>MLYWVLSLFVFNQLYHDAAPRNIQTNEINFWNSIARKNVDKKLQMNPHLLKGKRPKNIILFIGDGMGISTVTSARVNKNQHAGNPHVNAPLFFEGFAHAGLVKTSSFDHHVTDSAAGATALLTGRKTNSKMLGTMPNTKATCTNATESHIVDGIVEGALQKGVAVGFVTTTRVTHATPAALYAKVMMGGGRAYLMDETRHGLRRDGANIDLEWLSLEGKRRVLRTRNDLDAADGLDQEEKLLGVFSEQHLPYYLNQLVDGQQTAPRLHEMTQKAIRHLQKDNDGFFLVVEGGLIDMAEHINQMHLAFAEMYEFEEAIRTAREMTNLNDTLIIVTADHGHALTLPGYVPKTDSIFESFKISEGGANVAEYYVPTMFFATGPGYANGFQMHDGVATGQPLYRQRSAIPTKYGFHGGEDVGIWADGPFSELFSSTIENTEVAYLMKFLLCAGTADYSICDVDKSLYEVSTSNPLHLNEFERGVMERFGVTTLTIAAVTLLVISVLSLLVIFFLASLLYVQNKMISSSNYKANHSQRLF</sequence>
<feature type="binding site" evidence="9">
    <location>
        <position position="64"/>
    </location>
    <ligand>
        <name>Mg(2+)</name>
        <dbReference type="ChEBI" id="CHEBI:18420"/>
    </ligand>
</feature>
<keyword evidence="5 11" id="KW-0378">Hydrolase</keyword>
<feature type="transmembrane region" description="Helical" evidence="12">
    <location>
        <begin position="491"/>
        <end position="516"/>
    </location>
</feature>
<organism evidence="16">
    <name type="scientific">Nippostrongylus brasiliensis</name>
    <name type="common">Rat hookworm</name>
    <dbReference type="NCBI Taxonomy" id="27835"/>
    <lineage>
        <taxon>Eukaryota</taxon>
        <taxon>Metazoa</taxon>
        <taxon>Ecdysozoa</taxon>
        <taxon>Nematoda</taxon>
        <taxon>Chromadorea</taxon>
        <taxon>Rhabditida</taxon>
        <taxon>Rhabditina</taxon>
        <taxon>Rhabditomorpha</taxon>
        <taxon>Strongyloidea</taxon>
        <taxon>Heligmosomidae</taxon>
        <taxon>Nippostrongylus</taxon>
    </lineage>
</organism>
<comment type="catalytic activity">
    <reaction evidence="11">
        <text>a phosphate monoester + H2O = an alcohol + phosphate</text>
        <dbReference type="Rhea" id="RHEA:15017"/>
        <dbReference type="ChEBI" id="CHEBI:15377"/>
        <dbReference type="ChEBI" id="CHEBI:30879"/>
        <dbReference type="ChEBI" id="CHEBI:43474"/>
        <dbReference type="ChEBI" id="CHEBI:67140"/>
        <dbReference type="EC" id="3.1.3.1"/>
    </reaction>
</comment>
<feature type="binding site" evidence="9">
    <location>
        <position position="412"/>
    </location>
    <ligand>
        <name>Zn(2+)</name>
        <dbReference type="ChEBI" id="CHEBI:29105"/>
        <label>2</label>
    </ligand>
</feature>
<keyword evidence="6 9" id="KW-0862">Zinc</keyword>
<dbReference type="SMART" id="SM00098">
    <property type="entry name" value="alkPPc"/>
    <property type="match status" value="1"/>
</dbReference>
<evidence type="ECO:0000256" key="7">
    <source>
        <dbReference type="ARBA" id="ARBA00022842"/>
    </source>
</evidence>
<dbReference type="AlphaFoldDB" id="A0A158QWG7"/>
<comment type="cofactor">
    <cofactor evidence="9">
        <name>Zn(2+)</name>
        <dbReference type="ChEBI" id="CHEBI:29105"/>
    </cofactor>
    <text evidence="9">Binds 2 Zn(2+) ions.</text>
</comment>
<dbReference type="GO" id="GO:0004035">
    <property type="term" value="F:alkaline phosphatase activity"/>
    <property type="evidence" value="ECO:0007669"/>
    <property type="project" value="UniProtKB-EC"/>
</dbReference>
<evidence type="ECO:0000313" key="16">
    <source>
        <dbReference type="WBParaSite" id="NBR_0000016501-mRNA-1"/>
    </source>
</evidence>
<feature type="binding site" evidence="9">
    <location>
        <position position="295"/>
    </location>
    <ligand>
        <name>Zn(2+)</name>
        <dbReference type="ChEBI" id="CHEBI:29105"/>
        <label>2</label>
    </ligand>
</feature>
<feature type="binding site" evidence="9">
    <location>
        <position position="177"/>
    </location>
    <ligand>
        <name>Mg(2+)</name>
        <dbReference type="ChEBI" id="CHEBI:18420"/>
    </ligand>
</feature>
<evidence type="ECO:0000313" key="15">
    <source>
        <dbReference type="Proteomes" id="UP000271162"/>
    </source>
</evidence>
<keyword evidence="3" id="KW-0597">Phosphoprotein</keyword>
<keyword evidence="4 9" id="KW-0479">Metal-binding</keyword>